<evidence type="ECO:0000256" key="3">
    <source>
        <dbReference type="ARBA" id="ARBA00022729"/>
    </source>
</evidence>
<dbReference type="Pfam" id="PF07980">
    <property type="entry name" value="SusD_RagB"/>
    <property type="match status" value="1"/>
</dbReference>
<comment type="caution">
    <text evidence="8">The sequence shown here is derived from an EMBL/GenBank/DDBJ whole genome shotgun (WGS) entry which is preliminary data.</text>
</comment>
<reference evidence="8 9" key="1">
    <citation type="submission" date="2024-04" db="EMBL/GenBank/DDBJ databases">
        <title>Novel genus in family Flammeovirgaceae.</title>
        <authorList>
            <person name="Nguyen T.H."/>
            <person name="Vuong T.Q."/>
            <person name="Le H."/>
            <person name="Kim S.-G."/>
        </authorList>
    </citation>
    <scope>NUCLEOTIDE SEQUENCE [LARGE SCALE GENOMIC DNA]</scope>
    <source>
        <strain evidence="8 9">JCM 23209</strain>
    </source>
</reference>
<evidence type="ECO:0000256" key="5">
    <source>
        <dbReference type="ARBA" id="ARBA00023237"/>
    </source>
</evidence>
<dbReference type="PROSITE" id="PS51257">
    <property type="entry name" value="PROKAR_LIPOPROTEIN"/>
    <property type="match status" value="1"/>
</dbReference>
<feature type="domain" description="SusD-like N-terminal" evidence="7">
    <location>
        <begin position="28"/>
        <end position="233"/>
    </location>
</feature>
<evidence type="ECO:0000256" key="2">
    <source>
        <dbReference type="ARBA" id="ARBA00006275"/>
    </source>
</evidence>
<proteinExistence type="inferred from homology"/>
<feature type="domain" description="RagB/SusD" evidence="6">
    <location>
        <begin position="284"/>
        <end position="490"/>
    </location>
</feature>
<gene>
    <name evidence="8" type="ORF">AAG747_23870</name>
</gene>
<dbReference type="RefSeq" id="WP_346823762.1">
    <property type="nucleotide sequence ID" value="NZ_JBDKWZ010000018.1"/>
</dbReference>
<keyword evidence="3" id="KW-0732">Signal</keyword>
<dbReference type="Gene3D" id="1.25.40.390">
    <property type="match status" value="1"/>
</dbReference>
<comment type="similarity">
    <text evidence="2">Belongs to the SusD family.</text>
</comment>
<evidence type="ECO:0000256" key="4">
    <source>
        <dbReference type="ARBA" id="ARBA00023136"/>
    </source>
</evidence>
<dbReference type="InterPro" id="IPR012944">
    <property type="entry name" value="SusD_RagB_dom"/>
</dbReference>
<dbReference type="Pfam" id="PF14322">
    <property type="entry name" value="SusD-like_3"/>
    <property type="match status" value="1"/>
</dbReference>
<keyword evidence="4" id="KW-0472">Membrane</keyword>
<dbReference type="EMBL" id="JBDKWZ010000018">
    <property type="protein sequence ID" value="MEN7550980.1"/>
    <property type="molecule type" value="Genomic_DNA"/>
</dbReference>
<keyword evidence="5" id="KW-0998">Cell outer membrane</keyword>
<dbReference type="SUPFAM" id="SSF48452">
    <property type="entry name" value="TPR-like"/>
    <property type="match status" value="1"/>
</dbReference>
<accession>A0AAW9SEK5</accession>
<dbReference type="AlphaFoldDB" id="A0AAW9SEK5"/>
<dbReference type="Proteomes" id="UP001403385">
    <property type="component" value="Unassembled WGS sequence"/>
</dbReference>
<comment type="subcellular location">
    <subcellularLocation>
        <location evidence="1">Cell outer membrane</location>
    </subcellularLocation>
</comment>
<organism evidence="8 9">
    <name type="scientific">Rapidithrix thailandica</name>
    <dbReference type="NCBI Taxonomy" id="413964"/>
    <lineage>
        <taxon>Bacteria</taxon>
        <taxon>Pseudomonadati</taxon>
        <taxon>Bacteroidota</taxon>
        <taxon>Cytophagia</taxon>
        <taxon>Cytophagales</taxon>
        <taxon>Flammeovirgaceae</taxon>
        <taxon>Rapidithrix</taxon>
    </lineage>
</organism>
<evidence type="ECO:0000256" key="1">
    <source>
        <dbReference type="ARBA" id="ARBA00004442"/>
    </source>
</evidence>
<evidence type="ECO:0000259" key="7">
    <source>
        <dbReference type="Pfam" id="PF14322"/>
    </source>
</evidence>
<evidence type="ECO:0000313" key="8">
    <source>
        <dbReference type="EMBL" id="MEN7550980.1"/>
    </source>
</evidence>
<name>A0AAW9SEK5_9BACT</name>
<sequence>MKPFIKQISYWLGILACSWTMYSCSESFLDVPPQNEQTPEDKLSTNEAAAQVVNAIYNKLLDWNQHTFAWIGITSITSDDADKGSVPGDTGTDKNLLDNFTFSVDAVSFNEVWVANYQGIARANQALKVIPDFTIEERVKNRLMGEARFLRAYFYFNLVRSFGGVPLIEKIPDPTNTQELEQARTRASKEQIYQLIINDLQFAIENLYPKSELGPEDVGRATVGAAKTFLAKVNMYLNNWSEVSRLTNEVISSGEYALVDDYATIWREVGENSVESIFEVQGRGDTPNKGLQGYTATQGVRGQFGWGFNTPTEDLANTYEVGDTRKEATIIFPGETLWDGVEIITDVPNPYYNQKAYISRVQETFNGNDWESNKNLRVFRFAEVLLMNAEAANELGMDALTSLNLVRDRAKLAPVNETDPNKLRKIIWHERRVELAFEHDRFFDLVRQGRAGEVLRAHGKNFVDGKHELFPIPQSQINLSEGKLLQNPGY</sequence>
<keyword evidence="9" id="KW-1185">Reference proteome</keyword>
<dbReference type="InterPro" id="IPR011990">
    <property type="entry name" value="TPR-like_helical_dom_sf"/>
</dbReference>
<dbReference type="CDD" id="cd08977">
    <property type="entry name" value="SusD"/>
    <property type="match status" value="1"/>
</dbReference>
<dbReference type="InterPro" id="IPR033985">
    <property type="entry name" value="SusD-like_N"/>
</dbReference>
<dbReference type="GO" id="GO:0009279">
    <property type="term" value="C:cell outer membrane"/>
    <property type="evidence" value="ECO:0007669"/>
    <property type="project" value="UniProtKB-SubCell"/>
</dbReference>
<protein>
    <submittedName>
        <fullName evidence="8">RagB/SusD family nutrient uptake outer membrane protein</fullName>
    </submittedName>
</protein>
<evidence type="ECO:0000313" key="9">
    <source>
        <dbReference type="Proteomes" id="UP001403385"/>
    </source>
</evidence>
<evidence type="ECO:0000259" key="6">
    <source>
        <dbReference type="Pfam" id="PF07980"/>
    </source>
</evidence>